<dbReference type="EMBL" id="JXTB01000047">
    <property type="protein sequence ID" value="PON70957.1"/>
    <property type="molecule type" value="Genomic_DNA"/>
</dbReference>
<dbReference type="AlphaFoldDB" id="A0A2P5DCE4"/>
<organism evidence="1 2">
    <name type="scientific">Parasponia andersonii</name>
    <name type="common">Sponia andersonii</name>
    <dbReference type="NCBI Taxonomy" id="3476"/>
    <lineage>
        <taxon>Eukaryota</taxon>
        <taxon>Viridiplantae</taxon>
        <taxon>Streptophyta</taxon>
        <taxon>Embryophyta</taxon>
        <taxon>Tracheophyta</taxon>
        <taxon>Spermatophyta</taxon>
        <taxon>Magnoliopsida</taxon>
        <taxon>eudicotyledons</taxon>
        <taxon>Gunneridae</taxon>
        <taxon>Pentapetalae</taxon>
        <taxon>rosids</taxon>
        <taxon>fabids</taxon>
        <taxon>Rosales</taxon>
        <taxon>Cannabaceae</taxon>
        <taxon>Parasponia</taxon>
    </lineage>
</organism>
<name>A0A2P5DCE4_PARAD</name>
<accession>A0A2P5DCE4</accession>
<evidence type="ECO:0000313" key="1">
    <source>
        <dbReference type="EMBL" id="PON70957.1"/>
    </source>
</evidence>
<gene>
    <name evidence="1" type="ORF">PanWU01x14_076670</name>
</gene>
<comment type="caution">
    <text evidence="1">The sequence shown here is derived from an EMBL/GenBank/DDBJ whole genome shotgun (WGS) entry which is preliminary data.</text>
</comment>
<protein>
    <submittedName>
        <fullName evidence="1">Uncharacterized protein</fullName>
    </submittedName>
</protein>
<sequence>MRLFGFQTNSVKKTLRFKPKKKIQKSLKDNFATSGDEFSIRPIHIGCGLVRVEVVRVNWRDAREGLSRSCNSRSLFGQCIIFYIVKLIPKLKEKVNGGRNWK</sequence>
<evidence type="ECO:0000313" key="2">
    <source>
        <dbReference type="Proteomes" id="UP000237105"/>
    </source>
</evidence>
<reference evidence="2" key="1">
    <citation type="submission" date="2016-06" db="EMBL/GenBank/DDBJ databases">
        <title>Parallel loss of symbiosis genes in relatives of nitrogen-fixing non-legume Parasponia.</title>
        <authorList>
            <person name="Van Velzen R."/>
            <person name="Holmer R."/>
            <person name="Bu F."/>
            <person name="Rutten L."/>
            <person name="Van Zeijl A."/>
            <person name="Liu W."/>
            <person name="Santuari L."/>
            <person name="Cao Q."/>
            <person name="Sharma T."/>
            <person name="Shen D."/>
            <person name="Roswanjaya Y."/>
            <person name="Wardhani T."/>
            <person name="Kalhor M.S."/>
            <person name="Jansen J."/>
            <person name="Van den Hoogen J."/>
            <person name="Gungor B."/>
            <person name="Hartog M."/>
            <person name="Hontelez J."/>
            <person name="Verver J."/>
            <person name="Yang W.-C."/>
            <person name="Schijlen E."/>
            <person name="Repin R."/>
            <person name="Schilthuizen M."/>
            <person name="Schranz E."/>
            <person name="Heidstra R."/>
            <person name="Miyata K."/>
            <person name="Fedorova E."/>
            <person name="Kohlen W."/>
            <person name="Bisseling T."/>
            <person name="Smit S."/>
            <person name="Geurts R."/>
        </authorList>
    </citation>
    <scope>NUCLEOTIDE SEQUENCE [LARGE SCALE GENOMIC DNA]</scope>
    <source>
        <strain evidence="2">cv. WU1-14</strain>
    </source>
</reference>
<keyword evidence="2" id="KW-1185">Reference proteome</keyword>
<dbReference type="Proteomes" id="UP000237105">
    <property type="component" value="Unassembled WGS sequence"/>
</dbReference>
<proteinExistence type="predicted"/>